<dbReference type="GO" id="GO:0005524">
    <property type="term" value="F:ATP binding"/>
    <property type="evidence" value="ECO:0007669"/>
    <property type="project" value="UniProtKB-KW"/>
</dbReference>
<evidence type="ECO:0000256" key="9">
    <source>
        <dbReference type="SAM" id="Phobius"/>
    </source>
</evidence>
<evidence type="ECO:0000256" key="5">
    <source>
        <dbReference type="ARBA" id="ARBA00022741"/>
    </source>
</evidence>
<dbReference type="PANTHER" id="PTHR43065">
    <property type="entry name" value="SENSOR HISTIDINE KINASE"/>
    <property type="match status" value="1"/>
</dbReference>
<dbReference type="Proteomes" id="UP000196531">
    <property type="component" value="Unassembled WGS sequence"/>
</dbReference>
<feature type="transmembrane region" description="Helical" evidence="9">
    <location>
        <begin position="15"/>
        <end position="36"/>
    </location>
</feature>
<dbReference type="AlphaFoldDB" id="A0A1Y5F953"/>
<dbReference type="InterPro" id="IPR003661">
    <property type="entry name" value="HisK_dim/P_dom"/>
</dbReference>
<gene>
    <name evidence="11" type="ORF">A9Q84_13295</name>
</gene>
<evidence type="ECO:0000256" key="6">
    <source>
        <dbReference type="ARBA" id="ARBA00022777"/>
    </source>
</evidence>
<keyword evidence="3" id="KW-0597">Phosphoprotein</keyword>
<feature type="transmembrane region" description="Helical" evidence="9">
    <location>
        <begin position="179"/>
        <end position="199"/>
    </location>
</feature>
<evidence type="ECO:0000256" key="7">
    <source>
        <dbReference type="ARBA" id="ARBA00022840"/>
    </source>
</evidence>
<keyword evidence="9" id="KW-1133">Transmembrane helix</keyword>
<evidence type="ECO:0000256" key="8">
    <source>
        <dbReference type="ARBA" id="ARBA00023012"/>
    </source>
</evidence>
<keyword evidence="7" id="KW-0067">ATP-binding</keyword>
<keyword evidence="6" id="KW-0418">Kinase</keyword>
<sequence>MGFSMKDTLFPRKTSVFAIALTLFYLAGNLTLFYKLSEQFEIVYRHHFPIHEMNAINIRLGQSLSSITKNLVFEYNEEDFLEYRLERDSLSFNISSYKQLLKESKKDYLLTNDFGREKLGEFEVRVIALAKLGKTKEARSLFKSKEYENLKNNYFYSSQSIAEHLSTERDSFLKNKVNLFNFGVILSMGFFTLLAFIWLRVIFAYKTNTEVKRKALADLELERAKSSHNAKMASLGEMAAGLAHEINNPLTIINGYASQLGRMVDRGKLDSEKLTHISTKLSFTCKRIATIIKGLKTFSRDSEGEDVSDVTVIDVIEDTLSFCQEKFKNHGINFEINHLPHDIYISVRPVEISQVILNLLNNAFDAVEELDMEDKWLKIEIEDLDHLVKISIIDCGPGISEELAHKILEPFFTTKEIGKGTGLGLSISKNIIEKHEGLFSIDIKSPNTKFDIILPKTDTPVVKNEEAA</sequence>
<dbReference type="InterPro" id="IPR004358">
    <property type="entry name" value="Sig_transdc_His_kin-like_C"/>
</dbReference>
<feature type="domain" description="Histidine kinase" evidence="10">
    <location>
        <begin position="241"/>
        <end position="458"/>
    </location>
</feature>
<dbReference type="PROSITE" id="PS50109">
    <property type="entry name" value="HIS_KIN"/>
    <property type="match status" value="1"/>
</dbReference>
<dbReference type="SMART" id="SM00388">
    <property type="entry name" value="HisKA"/>
    <property type="match status" value="1"/>
</dbReference>
<dbReference type="SUPFAM" id="SSF47384">
    <property type="entry name" value="Homodimeric domain of signal transducing histidine kinase"/>
    <property type="match status" value="1"/>
</dbReference>
<dbReference type="InterPro" id="IPR003594">
    <property type="entry name" value="HATPase_dom"/>
</dbReference>
<comment type="catalytic activity">
    <reaction evidence="1">
        <text>ATP + protein L-histidine = ADP + protein N-phospho-L-histidine.</text>
        <dbReference type="EC" id="2.7.13.3"/>
    </reaction>
</comment>
<evidence type="ECO:0000259" key="10">
    <source>
        <dbReference type="PROSITE" id="PS50109"/>
    </source>
</evidence>
<evidence type="ECO:0000256" key="1">
    <source>
        <dbReference type="ARBA" id="ARBA00000085"/>
    </source>
</evidence>
<name>A0A1Y5F953_9BACT</name>
<dbReference type="Pfam" id="PF00512">
    <property type="entry name" value="HisKA"/>
    <property type="match status" value="1"/>
</dbReference>
<dbReference type="InterPro" id="IPR036097">
    <property type="entry name" value="HisK_dim/P_sf"/>
</dbReference>
<proteinExistence type="predicted"/>
<keyword evidence="8" id="KW-0902">Two-component regulatory system</keyword>
<organism evidence="11 12">
    <name type="scientific">Halobacteriovorax marinus</name>
    <dbReference type="NCBI Taxonomy" id="97084"/>
    <lineage>
        <taxon>Bacteria</taxon>
        <taxon>Pseudomonadati</taxon>
        <taxon>Bdellovibrionota</taxon>
        <taxon>Bacteriovoracia</taxon>
        <taxon>Bacteriovoracales</taxon>
        <taxon>Halobacteriovoraceae</taxon>
        <taxon>Halobacteriovorax</taxon>
    </lineage>
</organism>
<evidence type="ECO:0000256" key="3">
    <source>
        <dbReference type="ARBA" id="ARBA00022553"/>
    </source>
</evidence>
<dbReference type="PRINTS" id="PR00344">
    <property type="entry name" value="BCTRLSENSOR"/>
</dbReference>
<dbReference type="EMBL" id="MAAO01000006">
    <property type="protein sequence ID" value="OUR97295.1"/>
    <property type="molecule type" value="Genomic_DNA"/>
</dbReference>
<dbReference type="Gene3D" id="3.30.565.10">
    <property type="entry name" value="Histidine kinase-like ATPase, C-terminal domain"/>
    <property type="match status" value="1"/>
</dbReference>
<keyword evidence="4" id="KW-0808">Transferase</keyword>
<comment type="caution">
    <text evidence="11">The sequence shown here is derived from an EMBL/GenBank/DDBJ whole genome shotgun (WGS) entry which is preliminary data.</text>
</comment>
<dbReference type="CDD" id="cd00082">
    <property type="entry name" value="HisKA"/>
    <property type="match status" value="1"/>
</dbReference>
<accession>A0A1Y5F953</accession>
<dbReference type="InterPro" id="IPR005467">
    <property type="entry name" value="His_kinase_dom"/>
</dbReference>
<evidence type="ECO:0000313" key="12">
    <source>
        <dbReference type="Proteomes" id="UP000196531"/>
    </source>
</evidence>
<evidence type="ECO:0000256" key="2">
    <source>
        <dbReference type="ARBA" id="ARBA00012438"/>
    </source>
</evidence>
<dbReference type="SMART" id="SM00387">
    <property type="entry name" value="HATPase_c"/>
    <property type="match status" value="1"/>
</dbReference>
<dbReference type="Gene3D" id="1.10.287.130">
    <property type="match status" value="1"/>
</dbReference>
<dbReference type="InterPro" id="IPR036890">
    <property type="entry name" value="HATPase_C_sf"/>
</dbReference>
<keyword evidence="5" id="KW-0547">Nucleotide-binding</keyword>
<evidence type="ECO:0000256" key="4">
    <source>
        <dbReference type="ARBA" id="ARBA00022679"/>
    </source>
</evidence>
<protein>
    <recommendedName>
        <fullName evidence="2">histidine kinase</fullName>
        <ecNumber evidence="2">2.7.13.3</ecNumber>
    </recommendedName>
</protein>
<dbReference type="PANTHER" id="PTHR43065:SF46">
    <property type="entry name" value="C4-DICARBOXYLATE TRANSPORT SENSOR PROTEIN DCTB"/>
    <property type="match status" value="1"/>
</dbReference>
<dbReference type="EC" id="2.7.13.3" evidence="2"/>
<dbReference type="GO" id="GO:0000155">
    <property type="term" value="F:phosphorelay sensor kinase activity"/>
    <property type="evidence" value="ECO:0007669"/>
    <property type="project" value="InterPro"/>
</dbReference>
<dbReference type="SUPFAM" id="SSF55874">
    <property type="entry name" value="ATPase domain of HSP90 chaperone/DNA topoisomerase II/histidine kinase"/>
    <property type="match status" value="1"/>
</dbReference>
<evidence type="ECO:0000313" key="11">
    <source>
        <dbReference type="EMBL" id="OUR97295.1"/>
    </source>
</evidence>
<reference evidence="12" key="1">
    <citation type="journal article" date="2017" name="Proc. Natl. Acad. Sci. U.S.A.">
        <title>Simulation of Deepwater Horizon oil plume reveals substrate specialization within a complex community of hydrocarbon-degraders.</title>
        <authorList>
            <person name="Hu P."/>
            <person name="Dubinsky E.A."/>
            <person name="Probst A.J."/>
            <person name="Wang J."/>
            <person name="Sieber C.M.K."/>
            <person name="Tom L.M."/>
            <person name="Gardinali P."/>
            <person name="Banfield J.F."/>
            <person name="Atlas R.M."/>
            <person name="Andersen G.L."/>
        </authorList>
    </citation>
    <scope>NUCLEOTIDE SEQUENCE [LARGE SCALE GENOMIC DNA]</scope>
</reference>
<keyword evidence="9" id="KW-0812">Transmembrane</keyword>
<keyword evidence="9" id="KW-0472">Membrane</keyword>
<dbReference type="Pfam" id="PF02518">
    <property type="entry name" value="HATPase_c"/>
    <property type="match status" value="1"/>
</dbReference>